<dbReference type="PANTHER" id="PTHR46230">
    <property type="match status" value="1"/>
</dbReference>
<dbReference type="PIRSF" id="PIRSF003113">
    <property type="entry name" value="BolA"/>
    <property type="match status" value="1"/>
</dbReference>
<evidence type="ECO:0000256" key="2">
    <source>
        <dbReference type="SAM" id="MobiDB-lite"/>
    </source>
</evidence>
<dbReference type="EMBL" id="KZ293447">
    <property type="protein sequence ID" value="PBK65198.1"/>
    <property type="molecule type" value="Genomic_DNA"/>
</dbReference>
<dbReference type="Pfam" id="PF01722">
    <property type="entry name" value="BolA"/>
    <property type="match status" value="1"/>
</dbReference>
<proteinExistence type="inferred from homology"/>
<sequence>MSLTLFRLTASRVSHLRRQFSSSMATASTVTDSSSKPSGPIESSIREKLTTLLQPTSLFITNESWKHRHHAPMRDHKSDGEPETHFTIDVTSNVFEGKSTMQRHRLIYSALSTELGEGLHSLSLKTKSQTEAEKQVVT</sequence>
<protein>
    <submittedName>
        <fullName evidence="3">Bola-like protein</fullName>
    </submittedName>
</protein>
<reference evidence="4" key="1">
    <citation type="journal article" date="2017" name="Nat. Ecol. Evol.">
        <title>Genome expansion and lineage-specific genetic innovations in the forest pathogenic fungi Armillaria.</title>
        <authorList>
            <person name="Sipos G."/>
            <person name="Prasanna A.N."/>
            <person name="Walter M.C."/>
            <person name="O'Connor E."/>
            <person name="Balint B."/>
            <person name="Krizsan K."/>
            <person name="Kiss B."/>
            <person name="Hess J."/>
            <person name="Varga T."/>
            <person name="Slot J."/>
            <person name="Riley R."/>
            <person name="Boka B."/>
            <person name="Rigling D."/>
            <person name="Barry K."/>
            <person name="Lee J."/>
            <person name="Mihaltcheva S."/>
            <person name="LaButti K."/>
            <person name="Lipzen A."/>
            <person name="Waldron R."/>
            <person name="Moloney N.M."/>
            <person name="Sperisen C."/>
            <person name="Kredics L."/>
            <person name="Vagvoelgyi C."/>
            <person name="Patrignani A."/>
            <person name="Fitzpatrick D."/>
            <person name="Nagy I."/>
            <person name="Doyle S."/>
            <person name="Anderson J.B."/>
            <person name="Grigoriev I.V."/>
            <person name="Gueldener U."/>
            <person name="Muensterkoetter M."/>
            <person name="Nagy L.G."/>
        </authorList>
    </citation>
    <scope>NUCLEOTIDE SEQUENCE [LARGE SCALE GENOMIC DNA]</scope>
    <source>
        <strain evidence="4">28-4</strain>
    </source>
</reference>
<dbReference type="GO" id="GO:0016226">
    <property type="term" value="P:iron-sulfur cluster assembly"/>
    <property type="evidence" value="ECO:0007669"/>
    <property type="project" value="TreeGrafter"/>
</dbReference>
<dbReference type="AlphaFoldDB" id="A0A2H3BGN2"/>
<dbReference type="InterPro" id="IPR036065">
    <property type="entry name" value="BolA-like_sf"/>
</dbReference>
<dbReference type="PANTHER" id="PTHR46230:SF7">
    <property type="entry name" value="BOLA-LIKE PROTEIN 1"/>
    <property type="match status" value="1"/>
</dbReference>
<evidence type="ECO:0000256" key="1">
    <source>
        <dbReference type="RuleBase" id="RU003860"/>
    </source>
</evidence>
<evidence type="ECO:0000313" key="4">
    <source>
        <dbReference type="Proteomes" id="UP000218334"/>
    </source>
</evidence>
<feature type="compositionally biased region" description="Basic and acidic residues" evidence="2">
    <location>
        <begin position="72"/>
        <end position="84"/>
    </location>
</feature>
<dbReference type="Proteomes" id="UP000218334">
    <property type="component" value="Unassembled WGS sequence"/>
</dbReference>
<dbReference type="STRING" id="1076256.A0A2H3BGN2"/>
<dbReference type="Gene3D" id="3.30.300.90">
    <property type="entry name" value="BolA-like"/>
    <property type="match status" value="1"/>
</dbReference>
<organism evidence="3 4">
    <name type="scientific">Armillaria solidipes</name>
    <dbReference type="NCBI Taxonomy" id="1076256"/>
    <lineage>
        <taxon>Eukaryota</taxon>
        <taxon>Fungi</taxon>
        <taxon>Dikarya</taxon>
        <taxon>Basidiomycota</taxon>
        <taxon>Agaricomycotina</taxon>
        <taxon>Agaricomycetes</taxon>
        <taxon>Agaricomycetidae</taxon>
        <taxon>Agaricales</taxon>
        <taxon>Marasmiineae</taxon>
        <taxon>Physalacriaceae</taxon>
        <taxon>Armillaria</taxon>
    </lineage>
</organism>
<evidence type="ECO:0000313" key="3">
    <source>
        <dbReference type="EMBL" id="PBK65198.1"/>
    </source>
</evidence>
<accession>A0A2H3BGN2</accession>
<gene>
    <name evidence="3" type="ORF">ARMSODRAFT_961492</name>
</gene>
<name>A0A2H3BGN2_9AGAR</name>
<keyword evidence="4" id="KW-1185">Reference proteome</keyword>
<feature type="region of interest" description="Disordered" evidence="2">
    <location>
        <begin position="64"/>
        <end position="84"/>
    </location>
</feature>
<dbReference type="SUPFAM" id="SSF82657">
    <property type="entry name" value="BolA-like"/>
    <property type="match status" value="1"/>
</dbReference>
<dbReference type="InterPro" id="IPR002634">
    <property type="entry name" value="BolA"/>
</dbReference>
<comment type="similarity">
    <text evidence="1">Belongs to the BolA/IbaG family.</text>
</comment>